<evidence type="ECO:0000259" key="7">
    <source>
        <dbReference type="Pfam" id="PF00482"/>
    </source>
</evidence>
<comment type="subcellular location">
    <subcellularLocation>
        <location evidence="1">Cell membrane</location>
        <topology evidence="1">Multi-pass membrane protein</topology>
    </subcellularLocation>
</comment>
<keyword evidence="2" id="KW-1003">Cell membrane</keyword>
<keyword evidence="3 6" id="KW-0812">Transmembrane</keyword>
<dbReference type="STRING" id="68895.RR42_m0846"/>
<organism evidence="8 9">
    <name type="scientific">Cupriavidus basilensis</name>
    <dbReference type="NCBI Taxonomy" id="68895"/>
    <lineage>
        <taxon>Bacteria</taxon>
        <taxon>Pseudomonadati</taxon>
        <taxon>Pseudomonadota</taxon>
        <taxon>Betaproteobacteria</taxon>
        <taxon>Burkholderiales</taxon>
        <taxon>Burkholderiaceae</taxon>
        <taxon>Cupriavidus</taxon>
    </lineage>
</organism>
<feature type="transmembrane region" description="Helical" evidence="6">
    <location>
        <begin position="6"/>
        <end position="27"/>
    </location>
</feature>
<dbReference type="Gene3D" id="1.20.81.30">
    <property type="entry name" value="Type II secretion system (T2SS), domain F"/>
    <property type="match status" value="1"/>
</dbReference>
<dbReference type="InterPro" id="IPR042094">
    <property type="entry name" value="T2SS_GspF_sf"/>
</dbReference>
<gene>
    <name evidence="8" type="ORF">RR42_m0846</name>
</gene>
<keyword evidence="5 6" id="KW-0472">Membrane</keyword>
<dbReference type="AlphaFoldDB" id="A0A0C4Y5U4"/>
<reference evidence="8 9" key="1">
    <citation type="journal article" date="2015" name="Genome Announc.">
        <title>Complete Genome Sequence of Cupriavidus basilensis 4G11, Isolated from the Oak Ridge Field Research Center Site.</title>
        <authorList>
            <person name="Ray J."/>
            <person name="Waters R.J."/>
            <person name="Skerker J.M."/>
            <person name="Kuehl J.V."/>
            <person name="Price M.N."/>
            <person name="Huang J."/>
            <person name="Chakraborty R."/>
            <person name="Arkin A.P."/>
            <person name="Deutschbauer A."/>
        </authorList>
    </citation>
    <scope>NUCLEOTIDE SEQUENCE [LARGE SCALE GENOMIC DNA]</scope>
    <source>
        <strain evidence="8">4G11</strain>
    </source>
</reference>
<dbReference type="Proteomes" id="UP000031843">
    <property type="component" value="Chromosome main"/>
</dbReference>
<feature type="domain" description="Type II secretion system protein GspF" evidence="7">
    <location>
        <begin position="159"/>
        <end position="283"/>
    </location>
</feature>
<accession>A0A0C4Y5U4</accession>
<feature type="transmembrane region" description="Helical" evidence="6">
    <location>
        <begin position="99"/>
        <end position="117"/>
    </location>
</feature>
<keyword evidence="9" id="KW-1185">Reference proteome</keyword>
<dbReference type="InterPro" id="IPR018076">
    <property type="entry name" value="T2SS_GspF_dom"/>
</dbReference>
<dbReference type="Pfam" id="PF00482">
    <property type="entry name" value="T2SSF"/>
    <property type="match status" value="1"/>
</dbReference>
<dbReference type="PANTHER" id="PTHR35007:SF1">
    <property type="entry name" value="PILUS ASSEMBLY PROTEIN"/>
    <property type="match status" value="1"/>
</dbReference>
<sequence>MNFIFYAFIILLFAAVVLCIEGAYLWWNNYHGPAAKRIEARLRSLSAGGQVSAETLSILKGRMLSNTPMLQRWLLMLPRVGGLDRWLEQSGSTWSVAQLLGYCGLVALCALALVPLLPVPPVLVVLGALLVGSLPLWHVIALRHKRLKQLETQLPDAVDMISRALRAGHSFSGALGMVGQEVKDPMGREFRTTFEEINYGVALDEAMTNMAMRVPINDLRYFVIAVLIQRESGGNLAEILDTIGNLVRERLKLFDKIKVLSAEGRLSAWILGLLPFATAGLILVVNPDFMTVLWQDPIGLKMVGMALGGMTLGVVWMRRIIRIRV</sequence>
<dbReference type="GO" id="GO:0005886">
    <property type="term" value="C:plasma membrane"/>
    <property type="evidence" value="ECO:0007669"/>
    <property type="project" value="UniProtKB-SubCell"/>
</dbReference>
<evidence type="ECO:0000256" key="4">
    <source>
        <dbReference type="ARBA" id="ARBA00022989"/>
    </source>
</evidence>
<evidence type="ECO:0000256" key="2">
    <source>
        <dbReference type="ARBA" id="ARBA00022475"/>
    </source>
</evidence>
<protein>
    <submittedName>
        <fullName evidence="8">Flp pilus assembly protein TadB</fullName>
    </submittedName>
</protein>
<feature type="transmembrane region" description="Helical" evidence="6">
    <location>
        <begin position="123"/>
        <end position="142"/>
    </location>
</feature>
<proteinExistence type="predicted"/>
<dbReference type="EMBL" id="CP010536">
    <property type="protein sequence ID" value="AJG18258.1"/>
    <property type="molecule type" value="Genomic_DNA"/>
</dbReference>
<name>A0A0C4Y5U4_9BURK</name>
<evidence type="ECO:0000256" key="5">
    <source>
        <dbReference type="ARBA" id="ARBA00023136"/>
    </source>
</evidence>
<dbReference type="OrthoDB" id="597333at2"/>
<evidence type="ECO:0000256" key="1">
    <source>
        <dbReference type="ARBA" id="ARBA00004651"/>
    </source>
</evidence>
<keyword evidence="4 6" id="KW-1133">Transmembrane helix</keyword>
<dbReference type="KEGG" id="cbw:RR42_m0846"/>
<evidence type="ECO:0000313" key="9">
    <source>
        <dbReference type="Proteomes" id="UP000031843"/>
    </source>
</evidence>
<evidence type="ECO:0000256" key="3">
    <source>
        <dbReference type="ARBA" id="ARBA00022692"/>
    </source>
</evidence>
<evidence type="ECO:0000256" key="6">
    <source>
        <dbReference type="SAM" id="Phobius"/>
    </source>
</evidence>
<feature type="transmembrane region" description="Helical" evidence="6">
    <location>
        <begin position="266"/>
        <end position="286"/>
    </location>
</feature>
<feature type="transmembrane region" description="Helical" evidence="6">
    <location>
        <begin position="298"/>
        <end position="317"/>
    </location>
</feature>
<dbReference type="RefSeq" id="WP_043344362.1">
    <property type="nucleotide sequence ID" value="NZ_CP010536.1"/>
</dbReference>
<evidence type="ECO:0000313" key="8">
    <source>
        <dbReference type="EMBL" id="AJG18258.1"/>
    </source>
</evidence>
<dbReference type="PANTHER" id="PTHR35007">
    <property type="entry name" value="INTEGRAL MEMBRANE PROTEIN-RELATED"/>
    <property type="match status" value="1"/>
</dbReference>